<reference evidence="10 11" key="1">
    <citation type="submission" date="2013-03" db="EMBL/GenBank/DDBJ databases">
        <authorList>
            <person name="Le V."/>
        </authorList>
    </citation>
    <scope>NUCLEOTIDE SEQUENCE [LARGE SCALE GENOMIC DNA]</scope>
    <source>
        <strain evidence="10 11">BiD32</strain>
    </source>
</reference>
<evidence type="ECO:0000256" key="5">
    <source>
        <dbReference type="ARBA" id="ARBA00022989"/>
    </source>
</evidence>
<evidence type="ECO:0000313" key="10">
    <source>
        <dbReference type="EMBL" id="CCW19635.1"/>
    </source>
</evidence>
<gene>
    <name evidence="10" type="ORF">EBBID32_40040</name>
</gene>
<evidence type="ECO:0000259" key="9">
    <source>
        <dbReference type="PROSITE" id="PS50928"/>
    </source>
</evidence>
<dbReference type="SUPFAM" id="SSF161098">
    <property type="entry name" value="MetI-like"/>
    <property type="match status" value="1"/>
</dbReference>
<protein>
    <submittedName>
        <fullName evidence="10">Nitrate ABC transporter, permease protein</fullName>
    </submittedName>
</protein>
<evidence type="ECO:0000256" key="6">
    <source>
        <dbReference type="ARBA" id="ARBA00023136"/>
    </source>
</evidence>
<keyword evidence="3" id="KW-1003">Cell membrane</keyword>
<evidence type="ECO:0000256" key="8">
    <source>
        <dbReference type="SAM" id="MobiDB-lite"/>
    </source>
</evidence>
<evidence type="ECO:0000256" key="3">
    <source>
        <dbReference type="ARBA" id="ARBA00022475"/>
    </source>
</evidence>
<keyword evidence="4 7" id="KW-0812">Transmembrane</keyword>
<keyword evidence="11" id="KW-1185">Reference proteome</keyword>
<feature type="domain" description="ABC transmembrane type-1" evidence="9">
    <location>
        <begin position="169"/>
        <end position="363"/>
    </location>
</feature>
<keyword evidence="6 7" id="KW-0472">Membrane</keyword>
<sequence length="376" mass="40042">MSDGDNAMSNVAILRTNGGETEAKAVPVAVSDVRNAAPTAPEKPSKGASPARGAARSFKALFTRIVPETKDVTEFAKGLIWPMAGILVFLAFWGVLAPQVDTSLGTLPGPVEVAEQGVALYGEYQANADSKATFYEAQDARNDALEAAGRVAEAQDFVYAGAPTFLDQILTSLKTVALGFVLASLFAVPLGLICGLSKRVNAAINPLVQIFKPVSPLAWLPIVTMVISATMSGPDPMLPKSFVISAIVVMLCSLWPTLINTAVGTASIDKDLLNVGRVLRLTWFQQLTKLVLPSALPYIFTGMRLSLGVGWMVLIAAEMLAQNPGLGKFVWDEFQNGSSQSLARIMFAVITIGLIGFMLDRIMSFLQALASRNHAI</sequence>
<dbReference type="GO" id="GO:0055085">
    <property type="term" value="P:transmembrane transport"/>
    <property type="evidence" value="ECO:0007669"/>
    <property type="project" value="InterPro"/>
</dbReference>
<dbReference type="Proteomes" id="UP000013201">
    <property type="component" value="Unassembled WGS sequence"/>
</dbReference>
<name>N1MR02_9SPHN</name>
<comment type="similarity">
    <text evidence="7">Belongs to the binding-protein-dependent transport system permease family.</text>
</comment>
<dbReference type="PANTHER" id="PTHR30151">
    <property type="entry name" value="ALKANE SULFONATE ABC TRANSPORTER-RELATED, MEMBRANE SUBUNIT"/>
    <property type="match status" value="1"/>
</dbReference>
<comment type="caution">
    <text evidence="10">The sequence shown here is derived from an EMBL/GenBank/DDBJ whole genome shotgun (WGS) entry which is preliminary data.</text>
</comment>
<dbReference type="Gene3D" id="1.10.3720.10">
    <property type="entry name" value="MetI-like"/>
    <property type="match status" value="1"/>
</dbReference>
<feature type="transmembrane region" description="Helical" evidence="7">
    <location>
        <begin position="176"/>
        <end position="198"/>
    </location>
</feature>
<keyword evidence="5 7" id="KW-1133">Transmembrane helix</keyword>
<feature type="transmembrane region" description="Helical" evidence="7">
    <location>
        <begin position="210"/>
        <end position="230"/>
    </location>
</feature>
<feature type="region of interest" description="Disordered" evidence="8">
    <location>
        <begin position="32"/>
        <end position="52"/>
    </location>
</feature>
<accession>N1MR02</accession>
<keyword evidence="2 7" id="KW-0813">Transport</keyword>
<evidence type="ECO:0000256" key="1">
    <source>
        <dbReference type="ARBA" id="ARBA00004651"/>
    </source>
</evidence>
<proteinExistence type="inferred from homology"/>
<feature type="transmembrane region" description="Helical" evidence="7">
    <location>
        <begin position="242"/>
        <end position="263"/>
    </location>
</feature>
<feature type="transmembrane region" description="Helical" evidence="7">
    <location>
        <begin position="341"/>
        <end position="359"/>
    </location>
</feature>
<evidence type="ECO:0000313" key="11">
    <source>
        <dbReference type="Proteomes" id="UP000013201"/>
    </source>
</evidence>
<dbReference type="Pfam" id="PF00528">
    <property type="entry name" value="BPD_transp_1"/>
    <property type="match status" value="1"/>
</dbReference>
<dbReference type="PROSITE" id="PS50928">
    <property type="entry name" value="ABC_TM1"/>
    <property type="match status" value="1"/>
</dbReference>
<dbReference type="PANTHER" id="PTHR30151:SF7">
    <property type="entry name" value="NITRATE IMPORT PERMEASE PROTEIN NRTB"/>
    <property type="match status" value="1"/>
</dbReference>
<reference evidence="11" key="2">
    <citation type="submission" date="2013-04" db="EMBL/GenBank/DDBJ databases">
        <title>Bisphenol A degrading Sphingobium sp. strain BiD32.</title>
        <authorList>
            <person name="Nielsen J.L."/>
            <person name="Zhou N.A."/>
            <person name="Kjeldal H."/>
        </authorList>
    </citation>
    <scope>NUCLEOTIDE SEQUENCE [LARGE SCALE GENOMIC DNA]</scope>
    <source>
        <strain evidence="11">BiD32</strain>
    </source>
</reference>
<dbReference type="InterPro" id="IPR000515">
    <property type="entry name" value="MetI-like"/>
</dbReference>
<dbReference type="InterPro" id="IPR035906">
    <property type="entry name" value="MetI-like_sf"/>
</dbReference>
<feature type="transmembrane region" description="Helical" evidence="7">
    <location>
        <begin position="295"/>
        <end position="321"/>
    </location>
</feature>
<comment type="subcellular location">
    <subcellularLocation>
        <location evidence="1 7">Cell membrane</location>
        <topology evidence="1 7">Multi-pass membrane protein</topology>
    </subcellularLocation>
</comment>
<organism evidence="10 11">
    <name type="scientific">Sphingobium indicum BiD32</name>
    <dbReference type="NCBI Taxonomy" id="1301087"/>
    <lineage>
        <taxon>Bacteria</taxon>
        <taxon>Pseudomonadati</taxon>
        <taxon>Pseudomonadota</taxon>
        <taxon>Alphaproteobacteria</taxon>
        <taxon>Sphingomonadales</taxon>
        <taxon>Sphingomonadaceae</taxon>
        <taxon>Sphingobium</taxon>
    </lineage>
</organism>
<dbReference type="GO" id="GO:0005886">
    <property type="term" value="C:plasma membrane"/>
    <property type="evidence" value="ECO:0007669"/>
    <property type="project" value="UniProtKB-SubCell"/>
</dbReference>
<evidence type="ECO:0000256" key="4">
    <source>
        <dbReference type="ARBA" id="ARBA00022692"/>
    </source>
</evidence>
<evidence type="ECO:0000256" key="7">
    <source>
        <dbReference type="RuleBase" id="RU363032"/>
    </source>
</evidence>
<evidence type="ECO:0000256" key="2">
    <source>
        <dbReference type="ARBA" id="ARBA00022448"/>
    </source>
</evidence>
<feature type="transmembrane region" description="Helical" evidence="7">
    <location>
        <begin position="79"/>
        <end position="96"/>
    </location>
</feature>
<dbReference type="CDD" id="cd06261">
    <property type="entry name" value="TM_PBP2"/>
    <property type="match status" value="1"/>
</dbReference>
<dbReference type="AlphaFoldDB" id="N1MR02"/>
<dbReference type="EMBL" id="CAVK010000213">
    <property type="protein sequence ID" value="CCW19635.1"/>
    <property type="molecule type" value="Genomic_DNA"/>
</dbReference>